<comment type="subunit">
    <text evidence="9">The complex comprises the extracytoplasmic solute receptor protein and the two transmembrane proteins.</text>
</comment>
<dbReference type="InterPro" id="IPR055348">
    <property type="entry name" value="DctQ"/>
</dbReference>
<dbReference type="EMBL" id="JAAIVB010000021">
    <property type="protein sequence ID" value="NEX60852.1"/>
    <property type="molecule type" value="Genomic_DNA"/>
</dbReference>
<dbReference type="AlphaFoldDB" id="A0A6B3SR19"/>
<keyword evidence="4 9" id="KW-0997">Cell inner membrane</keyword>
<evidence type="ECO:0000256" key="2">
    <source>
        <dbReference type="ARBA" id="ARBA00022448"/>
    </source>
</evidence>
<evidence type="ECO:0000256" key="5">
    <source>
        <dbReference type="ARBA" id="ARBA00022692"/>
    </source>
</evidence>
<dbReference type="Pfam" id="PF04290">
    <property type="entry name" value="DctQ"/>
    <property type="match status" value="1"/>
</dbReference>
<comment type="caution">
    <text evidence="11">The sequence shown here is derived from an EMBL/GenBank/DDBJ whole genome shotgun (WGS) entry which is preliminary data.</text>
</comment>
<evidence type="ECO:0000259" key="10">
    <source>
        <dbReference type="Pfam" id="PF04290"/>
    </source>
</evidence>
<evidence type="ECO:0000256" key="1">
    <source>
        <dbReference type="ARBA" id="ARBA00004429"/>
    </source>
</evidence>
<keyword evidence="12" id="KW-1185">Reference proteome</keyword>
<sequence length="214" mass="24003">MKILDHLEEWIISFLMGGATLLIFFSVLHRYGTGFAIPGVQDWLLSLNFSWAQELCIIMFVWMAKFGAAYGVRAGVHVGVDVLVNRLPEEWRKITVMVALLCGILFTGVIGTLGLTFIWENGMHYALFHLLGVPTGDLPEGPTTPDLEWPTWFVYSAVPMGSYLMCFRFLQVTWRFLKTGEVPHHDHAHVEGIEDDIMPELQVPGKAIAQGGAR</sequence>
<comment type="caution">
    <text evidence="9">Lacks conserved residue(s) required for the propagation of feature annotation.</text>
</comment>
<feature type="transmembrane region" description="Helical" evidence="9">
    <location>
        <begin position="12"/>
        <end position="31"/>
    </location>
</feature>
<evidence type="ECO:0000256" key="9">
    <source>
        <dbReference type="RuleBase" id="RU369079"/>
    </source>
</evidence>
<organism evidence="11 12">
    <name type="scientific">Noviherbaspirillum galbum</name>
    <dbReference type="NCBI Taxonomy" id="2709383"/>
    <lineage>
        <taxon>Bacteria</taxon>
        <taxon>Pseudomonadati</taxon>
        <taxon>Pseudomonadota</taxon>
        <taxon>Betaproteobacteria</taxon>
        <taxon>Burkholderiales</taxon>
        <taxon>Oxalobacteraceae</taxon>
        <taxon>Noviherbaspirillum</taxon>
    </lineage>
</organism>
<evidence type="ECO:0000313" key="12">
    <source>
        <dbReference type="Proteomes" id="UP000482155"/>
    </source>
</evidence>
<feature type="transmembrane region" description="Helical" evidence="9">
    <location>
        <begin position="152"/>
        <end position="170"/>
    </location>
</feature>
<dbReference type="GO" id="GO:0015740">
    <property type="term" value="P:C4-dicarboxylate transport"/>
    <property type="evidence" value="ECO:0007669"/>
    <property type="project" value="TreeGrafter"/>
</dbReference>
<dbReference type="RefSeq" id="WP_163961491.1">
    <property type="nucleotide sequence ID" value="NZ_JAAIVB010000021.1"/>
</dbReference>
<feature type="domain" description="Tripartite ATP-independent periplasmic transporters DctQ component" evidence="10">
    <location>
        <begin position="21"/>
        <end position="178"/>
    </location>
</feature>
<evidence type="ECO:0000256" key="3">
    <source>
        <dbReference type="ARBA" id="ARBA00022475"/>
    </source>
</evidence>
<comment type="function">
    <text evidence="9">Part of the tripartite ATP-independent periplasmic (TRAP) transport system.</text>
</comment>
<protein>
    <recommendedName>
        <fullName evidence="9">TRAP transporter small permease protein</fullName>
    </recommendedName>
</protein>
<dbReference type="Proteomes" id="UP000482155">
    <property type="component" value="Unassembled WGS sequence"/>
</dbReference>
<keyword evidence="6 9" id="KW-1133">Transmembrane helix</keyword>
<dbReference type="GO" id="GO:0005886">
    <property type="term" value="C:plasma membrane"/>
    <property type="evidence" value="ECO:0007669"/>
    <property type="project" value="UniProtKB-SubCell"/>
</dbReference>
<comment type="similarity">
    <text evidence="8 9">Belongs to the TRAP transporter small permease family.</text>
</comment>
<dbReference type="PANTHER" id="PTHR35011:SF2">
    <property type="entry name" value="2,3-DIKETO-L-GULONATE TRAP TRANSPORTER SMALL PERMEASE PROTEIN YIAM"/>
    <property type="match status" value="1"/>
</dbReference>
<reference evidence="11 12" key="1">
    <citation type="submission" date="2020-02" db="EMBL/GenBank/DDBJ databases">
        <authorList>
            <person name="Kim M.K."/>
        </authorList>
    </citation>
    <scope>NUCLEOTIDE SEQUENCE [LARGE SCALE GENOMIC DNA]</scope>
    <source>
        <strain evidence="11 12">17J57-3</strain>
    </source>
</reference>
<name>A0A6B3SR19_9BURK</name>
<evidence type="ECO:0000313" key="11">
    <source>
        <dbReference type="EMBL" id="NEX60852.1"/>
    </source>
</evidence>
<keyword evidence="2 9" id="KW-0813">Transport</keyword>
<dbReference type="PANTHER" id="PTHR35011">
    <property type="entry name" value="2,3-DIKETO-L-GULONATE TRAP TRANSPORTER SMALL PERMEASE PROTEIN YIAM"/>
    <property type="match status" value="1"/>
</dbReference>
<gene>
    <name evidence="11" type="ORF">G3574_07165</name>
</gene>
<keyword evidence="7 9" id="KW-0472">Membrane</keyword>
<keyword evidence="5 9" id="KW-0812">Transmembrane</keyword>
<feature type="transmembrane region" description="Helical" evidence="9">
    <location>
        <begin position="96"/>
        <end position="119"/>
    </location>
</feature>
<dbReference type="GO" id="GO:0022857">
    <property type="term" value="F:transmembrane transporter activity"/>
    <property type="evidence" value="ECO:0007669"/>
    <property type="project" value="UniProtKB-UniRule"/>
</dbReference>
<dbReference type="InterPro" id="IPR007387">
    <property type="entry name" value="TRAP_DctQ"/>
</dbReference>
<keyword evidence="3" id="KW-1003">Cell membrane</keyword>
<comment type="subcellular location">
    <subcellularLocation>
        <location evidence="1 9">Cell inner membrane</location>
        <topology evidence="1 9">Multi-pass membrane protein</topology>
    </subcellularLocation>
</comment>
<accession>A0A6B3SR19</accession>
<evidence type="ECO:0000256" key="6">
    <source>
        <dbReference type="ARBA" id="ARBA00022989"/>
    </source>
</evidence>
<evidence type="ECO:0000256" key="8">
    <source>
        <dbReference type="ARBA" id="ARBA00038436"/>
    </source>
</evidence>
<evidence type="ECO:0000256" key="7">
    <source>
        <dbReference type="ARBA" id="ARBA00023136"/>
    </source>
</evidence>
<proteinExistence type="inferred from homology"/>
<evidence type="ECO:0000256" key="4">
    <source>
        <dbReference type="ARBA" id="ARBA00022519"/>
    </source>
</evidence>